<feature type="region of interest" description="Disordered" evidence="8">
    <location>
        <begin position="862"/>
        <end position="894"/>
    </location>
</feature>
<evidence type="ECO:0000256" key="3">
    <source>
        <dbReference type="ARBA" id="ARBA00023125"/>
    </source>
</evidence>
<proteinExistence type="inferred from homology"/>
<comment type="subcellular location">
    <subcellularLocation>
        <location evidence="7">Nucleus</location>
    </subcellularLocation>
</comment>
<dbReference type="PANTHER" id="PTHR31384:SF115">
    <property type="entry name" value="AUXIN RESPONSE FACTOR 6"/>
    <property type="match status" value="1"/>
</dbReference>
<keyword evidence="12" id="KW-1185">Reference proteome</keyword>
<dbReference type="Gene3D" id="2.30.30.1040">
    <property type="match status" value="1"/>
</dbReference>
<dbReference type="CDD" id="cd10017">
    <property type="entry name" value="B3_DNA"/>
    <property type="match status" value="1"/>
</dbReference>
<dbReference type="InterPro" id="IPR003340">
    <property type="entry name" value="B3_DNA-bd"/>
</dbReference>
<keyword evidence="2 7" id="KW-0805">Transcription regulation</keyword>
<dbReference type="Gene3D" id="3.10.20.90">
    <property type="entry name" value="Phosphatidylinositol 3-kinase Catalytic Subunit, Chain A, domain 1"/>
    <property type="match status" value="1"/>
</dbReference>
<dbReference type="Pfam" id="PF02309">
    <property type="entry name" value="AUX_IAA"/>
    <property type="match status" value="1"/>
</dbReference>
<evidence type="ECO:0000259" key="10">
    <source>
        <dbReference type="PROSITE" id="PS51745"/>
    </source>
</evidence>
<sequence length="894" mass="97708">MYSSMRLAAAGQAPEQAIGGGTVVERRSLNSELWHACAGPLVGLPAVGSRVVYFPQGHTEQVAASTQKEADAHIPNYPSLPSRLICLLDNVTLHADLETDEVYAQMTLIPTSNSQQESPFSGSELAAASKQPTEYFCKTLTASDTSTHGGFSIPRRAAEKVFPRLDYTQQPPAQELVARDLHDQEWHFRHIYRGQPRRHLLTTGWSVFVSAKRLQAGDSVLFIRDDKGQLLLGIRRATRQQTIMPSSVLSSDSMHIGVLAAANHAAATNSRFTIFYNPRQSPSEFVIPLAKYHNAIVNCPATVGMRFRMVFETEESTIRRYMGTITGIGDIDPMRWPNSHWRSLKVGWDESTAGEKQRRVSLWEIEPLTAPFLLCPPIALRSKRPRGFQEEEDLELLMKKQLWSDSNDALSNLNFQCLAMDSPWMCLQQQQRPELTLPSPPNENYRALAAAALQEIRSRDSSNKQLLAQAPMQLWQQQQPPPQAHQQQHQQQQLKQGMHQMGGVVPAGPLLQLPGSQPQSPMDLGGGVSSQAVSRYGEADLDMSSSPSMSPSFALQSMLGRLPTSGPLCPGGDNGAGHYSSILQSNQNALQGSNFVARDSQVSTPWVSTLQSPTQSDTQPVVTSRLGRVDNSASSGVPGAFGEPGLHRGLAGLPAAAFGYRDIGHDHPGDRSHLLFGVSIDQPLVGSAVTASLESRSFGKCKDPQNGFSSSTMIPGGPFCALDAPELSGLHSGIPGSATTLDEDVLNFQRNSTWGQAATPPSMRTFTKVHKLGMPGRSLDVRNFHNYSELRRELAHMFKLEGLLEDPQSGWQLVFVDNEKDTLLVGDDPWEEFVTCVRSIKILSPSEVTQISQEQLEILNTQGPVQQRSASSNSEDACTQTSPSNLASGGSLDR</sequence>
<evidence type="ECO:0000313" key="11">
    <source>
        <dbReference type="EMBL" id="CAK9274561.1"/>
    </source>
</evidence>
<protein>
    <recommendedName>
        <fullName evidence="7">Auxin response factor</fullName>
    </recommendedName>
</protein>
<dbReference type="PROSITE" id="PS51745">
    <property type="entry name" value="PB1"/>
    <property type="match status" value="1"/>
</dbReference>
<dbReference type="EMBL" id="OZ020101">
    <property type="protein sequence ID" value="CAK9274561.1"/>
    <property type="molecule type" value="Genomic_DNA"/>
</dbReference>
<organism evidence="11 12">
    <name type="scientific">Sphagnum jensenii</name>
    <dbReference type="NCBI Taxonomy" id="128206"/>
    <lineage>
        <taxon>Eukaryota</taxon>
        <taxon>Viridiplantae</taxon>
        <taxon>Streptophyta</taxon>
        <taxon>Embryophyta</taxon>
        <taxon>Bryophyta</taxon>
        <taxon>Sphagnophytina</taxon>
        <taxon>Sphagnopsida</taxon>
        <taxon>Sphagnales</taxon>
        <taxon>Sphagnaceae</taxon>
        <taxon>Sphagnum</taxon>
    </lineage>
</organism>
<feature type="region of interest" description="Disordered" evidence="8">
    <location>
        <begin position="474"/>
        <end position="530"/>
    </location>
</feature>
<dbReference type="SMART" id="SM01019">
    <property type="entry name" value="B3"/>
    <property type="match status" value="1"/>
</dbReference>
<feature type="compositionally biased region" description="Polar residues" evidence="8">
    <location>
        <begin position="862"/>
        <end position="888"/>
    </location>
</feature>
<dbReference type="InterPro" id="IPR053793">
    <property type="entry name" value="PB1-like"/>
</dbReference>
<dbReference type="Pfam" id="PF06507">
    <property type="entry name" value="ARF_AD"/>
    <property type="match status" value="1"/>
</dbReference>
<keyword evidence="6 7" id="KW-0927">Auxin signaling pathway</keyword>
<gene>
    <name evidence="11" type="ORF">CSSPJE1EN1_LOCUS20039</name>
</gene>
<name>A0ABP0X824_9BRYO</name>
<dbReference type="InterPro" id="IPR015300">
    <property type="entry name" value="DNA-bd_pseudobarrel_sf"/>
</dbReference>
<comment type="similarity">
    <text evidence="1 7">Belongs to the ARF family.</text>
</comment>
<keyword evidence="5 7" id="KW-0539">Nucleus</keyword>
<dbReference type="PROSITE" id="PS50863">
    <property type="entry name" value="B3"/>
    <property type="match status" value="1"/>
</dbReference>
<dbReference type="InterPro" id="IPR010525">
    <property type="entry name" value="ARF_dom"/>
</dbReference>
<keyword evidence="4 7" id="KW-0804">Transcription</keyword>
<reference evidence="11" key="1">
    <citation type="submission" date="2024-02" db="EMBL/GenBank/DDBJ databases">
        <authorList>
            <consortium name="ELIXIR-Norway"/>
            <consortium name="Elixir Norway"/>
        </authorList>
    </citation>
    <scope>NUCLEOTIDE SEQUENCE</scope>
</reference>
<evidence type="ECO:0000256" key="6">
    <source>
        <dbReference type="ARBA" id="ARBA00023294"/>
    </source>
</evidence>
<evidence type="ECO:0000256" key="8">
    <source>
        <dbReference type="SAM" id="MobiDB-lite"/>
    </source>
</evidence>
<evidence type="ECO:0000259" key="9">
    <source>
        <dbReference type="PROSITE" id="PS50863"/>
    </source>
</evidence>
<evidence type="ECO:0000256" key="1">
    <source>
        <dbReference type="ARBA" id="ARBA00007853"/>
    </source>
</evidence>
<evidence type="ECO:0000256" key="7">
    <source>
        <dbReference type="RuleBase" id="RU004561"/>
    </source>
</evidence>
<evidence type="ECO:0000256" key="4">
    <source>
        <dbReference type="ARBA" id="ARBA00023163"/>
    </source>
</evidence>
<comment type="subunit">
    <text evidence="7">Homodimers and heterodimers.</text>
</comment>
<dbReference type="PANTHER" id="PTHR31384">
    <property type="entry name" value="AUXIN RESPONSE FACTOR 4-RELATED"/>
    <property type="match status" value="1"/>
</dbReference>
<dbReference type="Gene3D" id="2.40.330.10">
    <property type="entry name" value="DNA-binding pseudobarrel domain"/>
    <property type="match status" value="1"/>
</dbReference>
<dbReference type="InterPro" id="IPR033389">
    <property type="entry name" value="AUX/IAA_dom"/>
</dbReference>
<comment type="function">
    <text evidence="7">Auxin response factors (ARFs) are transcriptional factors that bind specifically to the DNA sequence 5'-TGTCTC-3' found in the auxin-responsive promoter elements (AuxREs).</text>
</comment>
<dbReference type="Pfam" id="PF02362">
    <property type="entry name" value="B3"/>
    <property type="match status" value="1"/>
</dbReference>
<dbReference type="SUPFAM" id="SSF54277">
    <property type="entry name" value="CAD &amp; PB1 domains"/>
    <property type="match status" value="1"/>
</dbReference>
<accession>A0ABP0X824</accession>
<dbReference type="Proteomes" id="UP001497444">
    <property type="component" value="Chromosome 6"/>
</dbReference>
<evidence type="ECO:0000256" key="2">
    <source>
        <dbReference type="ARBA" id="ARBA00023015"/>
    </source>
</evidence>
<evidence type="ECO:0000256" key="5">
    <source>
        <dbReference type="ARBA" id="ARBA00023242"/>
    </source>
</evidence>
<dbReference type="InterPro" id="IPR044835">
    <property type="entry name" value="ARF_plant"/>
</dbReference>
<keyword evidence="3 7" id="KW-0238">DNA-binding</keyword>
<feature type="compositionally biased region" description="Low complexity" evidence="8">
    <location>
        <begin position="474"/>
        <end position="503"/>
    </location>
</feature>
<feature type="domain" description="TF-B3" evidence="9">
    <location>
        <begin position="136"/>
        <end position="238"/>
    </location>
</feature>
<dbReference type="SUPFAM" id="SSF101936">
    <property type="entry name" value="DNA-binding pseudobarrel domain"/>
    <property type="match status" value="1"/>
</dbReference>
<evidence type="ECO:0000313" key="12">
    <source>
        <dbReference type="Proteomes" id="UP001497444"/>
    </source>
</evidence>
<feature type="domain" description="PB1" evidence="10">
    <location>
        <begin position="764"/>
        <end position="847"/>
    </location>
</feature>